<dbReference type="AlphaFoldDB" id="A0AAN6SG74"/>
<reference evidence="3" key="2">
    <citation type="submission" date="2023-06" db="EMBL/GenBank/DDBJ databases">
        <authorList>
            <consortium name="Lawrence Berkeley National Laboratory"/>
            <person name="Mondo S.J."/>
            <person name="Hensen N."/>
            <person name="Bonometti L."/>
            <person name="Westerberg I."/>
            <person name="Brannstrom I.O."/>
            <person name="Guillou S."/>
            <person name="Cros-Aarteil S."/>
            <person name="Calhoun S."/>
            <person name="Haridas S."/>
            <person name="Kuo A."/>
            <person name="Pangilinan J."/>
            <person name="Riley R."/>
            <person name="Labutti K."/>
            <person name="Andreopoulos B."/>
            <person name="Lipzen A."/>
            <person name="Chen C."/>
            <person name="Yanf M."/>
            <person name="Daum C."/>
            <person name="Ng V."/>
            <person name="Clum A."/>
            <person name="Steindorff A."/>
            <person name="Ohm R."/>
            <person name="Martin F."/>
            <person name="Silar P."/>
            <person name="Natvig D."/>
            <person name="Lalanne C."/>
            <person name="Gautier V."/>
            <person name="Ament-Velasquez S.L."/>
            <person name="Kruys A."/>
            <person name="Hutchinson M.I."/>
            <person name="Powell A.J."/>
            <person name="Barry K."/>
            <person name="Miller A.N."/>
            <person name="Grigoriev I.V."/>
            <person name="Debuchy R."/>
            <person name="Gladieux P."/>
            <person name="Thoren M.H."/>
            <person name="Johannesson H."/>
        </authorList>
    </citation>
    <scope>NUCLEOTIDE SEQUENCE</scope>
    <source>
        <strain evidence="3">CBS 626.80</strain>
    </source>
</reference>
<evidence type="ECO:0000313" key="3">
    <source>
        <dbReference type="EMBL" id="KAK3952008.1"/>
    </source>
</evidence>
<feature type="region of interest" description="Disordered" evidence="1">
    <location>
        <begin position="268"/>
        <end position="355"/>
    </location>
</feature>
<feature type="compositionally biased region" description="Basic and acidic residues" evidence="1">
    <location>
        <begin position="98"/>
        <end position="121"/>
    </location>
</feature>
<comment type="caution">
    <text evidence="3">The sequence shown here is derived from an EMBL/GenBank/DDBJ whole genome shotgun (WGS) entry which is preliminary data.</text>
</comment>
<dbReference type="GO" id="GO:0005739">
    <property type="term" value="C:mitochondrion"/>
    <property type="evidence" value="ECO:0007669"/>
    <property type="project" value="TreeGrafter"/>
</dbReference>
<dbReference type="InterPro" id="IPR039251">
    <property type="entry name" value="OXLD1"/>
</dbReference>
<name>A0AAN6SG74_9PEZI</name>
<dbReference type="EMBL" id="MU859133">
    <property type="protein sequence ID" value="KAK3952008.1"/>
    <property type="molecule type" value="Genomic_DNA"/>
</dbReference>
<feature type="region of interest" description="Disordered" evidence="1">
    <location>
        <begin position="26"/>
        <end position="165"/>
    </location>
</feature>
<sequence length="386" mass="40478">MRQTVIAARSSAGSLARAAVYQQHFQPRRMFASGTGTPPSSKSEPPTTPVDRSQNQAHPIGAYYEAVLNGSKNYPGTKPELPPVTSQKYPTKLAPAEPEARPEPEKKQQAEPEPSKPKQDDNAQGTTRQSQADPTPSSNPSGNLSGSDGSGTAPAPSSSQLSKEGEAGATKIIFSASLASAAQRAERLASIRSQSKLVAGVLVPPRPEEPDNCCMSGCVNCVWDLYRDEMEAWATATAEAEQRLAAQEAGLGEEGAVAVTAAVKAGGSQQNSTSTSSSTADGQQQQTAVKGTELAGTAHSVVDKRGSVSMDDDGGGSFSNWDFGTTSAQSPATGTGATKTWTSTSTSTTDTTWNDDLYKNVPVGIREFMKQEKRLKEKHAREGTVG</sequence>
<feature type="compositionally biased region" description="Low complexity" evidence="1">
    <location>
        <begin position="136"/>
        <end position="151"/>
    </location>
</feature>
<dbReference type="Pfam" id="PF09791">
    <property type="entry name" value="Oxidored-like"/>
    <property type="match status" value="1"/>
</dbReference>
<dbReference type="PANTHER" id="PTHR21193">
    <property type="entry name" value="OXIDOREDUCTASE-LIKE DOMAIN-CONTAINING PROTEIN 1"/>
    <property type="match status" value="1"/>
</dbReference>
<accession>A0AAN6SG74</accession>
<feature type="compositionally biased region" description="Low complexity" evidence="1">
    <location>
        <begin position="33"/>
        <end position="45"/>
    </location>
</feature>
<dbReference type="PANTHER" id="PTHR21193:SF3">
    <property type="entry name" value="OXIDOREDUCTASE-LIKE DOMAIN-CONTAINING PROTEIN 1"/>
    <property type="match status" value="1"/>
</dbReference>
<evidence type="ECO:0000313" key="4">
    <source>
        <dbReference type="Proteomes" id="UP001303222"/>
    </source>
</evidence>
<feature type="compositionally biased region" description="Polar residues" evidence="1">
    <location>
        <begin position="320"/>
        <end position="331"/>
    </location>
</feature>
<gene>
    <name evidence="3" type="ORF">QBC32DRAFT_213615</name>
</gene>
<protein>
    <submittedName>
        <fullName evidence="3">Oxidoreductase-like protein</fullName>
    </submittedName>
</protein>
<proteinExistence type="predicted"/>
<evidence type="ECO:0000256" key="1">
    <source>
        <dbReference type="SAM" id="MobiDB-lite"/>
    </source>
</evidence>
<reference evidence="3" key="1">
    <citation type="journal article" date="2023" name="Mol. Phylogenet. Evol.">
        <title>Genome-scale phylogeny and comparative genomics of the fungal order Sordariales.</title>
        <authorList>
            <person name="Hensen N."/>
            <person name="Bonometti L."/>
            <person name="Westerberg I."/>
            <person name="Brannstrom I.O."/>
            <person name="Guillou S."/>
            <person name="Cros-Aarteil S."/>
            <person name="Calhoun S."/>
            <person name="Haridas S."/>
            <person name="Kuo A."/>
            <person name="Mondo S."/>
            <person name="Pangilinan J."/>
            <person name="Riley R."/>
            <person name="LaButti K."/>
            <person name="Andreopoulos B."/>
            <person name="Lipzen A."/>
            <person name="Chen C."/>
            <person name="Yan M."/>
            <person name="Daum C."/>
            <person name="Ng V."/>
            <person name="Clum A."/>
            <person name="Steindorff A."/>
            <person name="Ohm R.A."/>
            <person name="Martin F."/>
            <person name="Silar P."/>
            <person name="Natvig D.O."/>
            <person name="Lalanne C."/>
            <person name="Gautier V."/>
            <person name="Ament-Velasquez S.L."/>
            <person name="Kruys A."/>
            <person name="Hutchinson M.I."/>
            <person name="Powell A.J."/>
            <person name="Barry K."/>
            <person name="Miller A.N."/>
            <person name="Grigoriev I.V."/>
            <person name="Debuchy R."/>
            <person name="Gladieux P."/>
            <person name="Hiltunen Thoren M."/>
            <person name="Johannesson H."/>
        </authorList>
    </citation>
    <scope>NUCLEOTIDE SEQUENCE</scope>
    <source>
        <strain evidence="3">CBS 626.80</strain>
    </source>
</reference>
<feature type="compositionally biased region" description="Low complexity" evidence="1">
    <location>
        <begin position="332"/>
        <end position="352"/>
    </location>
</feature>
<feature type="compositionally biased region" description="Polar residues" evidence="1">
    <location>
        <begin position="122"/>
        <end position="135"/>
    </location>
</feature>
<feature type="compositionally biased region" description="Low complexity" evidence="1">
    <location>
        <begin position="268"/>
        <end position="288"/>
    </location>
</feature>
<evidence type="ECO:0000259" key="2">
    <source>
        <dbReference type="Pfam" id="PF09791"/>
    </source>
</evidence>
<dbReference type="Proteomes" id="UP001303222">
    <property type="component" value="Unassembled WGS sequence"/>
</dbReference>
<feature type="domain" description="Oxidoreductase-like" evidence="2">
    <location>
        <begin position="198"/>
        <end position="241"/>
    </location>
</feature>
<keyword evidence="4" id="KW-1185">Reference proteome</keyword>
<organism evidence="3 4">
    <name type="scientific">Pseudoneurospora amorphoporcata</name>
    <dbReference type="NCBI Taxonomy" id="241081"/>
    <lineage>
        <taxon>Eukaryota</taxon>
        <taxon>Fungi</taxon>
        <taxon>Dikarya</taxon>
        <taxon>Ascomycota</taxon>
        <taxon>Pezizomycotina</taxon>
        <taxon>Sordariomycetes</taxon>
        <taxon>Sordariomycetidae</taxon>
        <taxon>Sordariales</taxon>
        <taxon>Sordariaceae</taxon>
        <taxon>Pseudoneurospora</taxon>
    </lineage>
</organism>
<dbReference type="InterPro" id="IPR019180">
    <property type="entry name" value="Oxidoreductase-like_N"/>
</dbReference>